<dbReference type="Pfam" id="PF13443">
    <property type="entry name" value="HTH_26"/>
    <property type="match status" value="1"/>
</dbReference>
<dbReference type="PROSITE" id="PS50943">
    <property type="entry name" value="HTH_CROC1"/>
    <property type="match status" value="1"/>
</dbReference>
<accession>A0A923LW20</accession>
<dbReference type="InterPro" id="IPR010982">
    <property type="entry name" value="Lambda_DNA-bd_dom_sf"/>
</dbReference>
<reference evidence="2" key="1">
    <citation type="submission" date="2020-08" db="EMBL/GenBank/DDBJ databases">
        <title>Genome public.</title>
        <authorList>
            <person name="Liu C."/>
            <person name="Sun Q."/>
        </authorList>
    </citation>
    <scope>NUCLEOTIDE SEQUENCE</scope>
    <source>
        <strain evidence="2">NSJ-28</strain>
    </source>
</reference>
<comment type="caution">
    <text evidence="2">The sequence shown here is derived from an EMBL/GenBank/DDBJ whole genome shotgun (WGS) entry which is preliminary data.</text>
</comment>
<evidence type="ECO:0000313" key="3">
    <source>
        <dbReference type="Proteomes" id="UP000606499"/>
    </source>
</evidence>
<dbReference type="Proteomes" id="UP000606499">
    <property type="component" value="Unassembled WGS sequence"/>
</dbReference>
<dbReference type="SUPFAM" id="SSF47413">
    <property type="entry name" value="lambda repressor-like DNA-binding domains"/>
    <property type="match status" value="1"/>
</dbReference>
<organism evidence="2 3">
    <name type="scientific">Agathobaculum faecis</name>
    <dbReference type="NCBI Taxonomy" id="2763013"/>
    <lineage>
        <taxon>Bacteria</taxon>
        <taxon>Bacillati</taxon>
        <taxon>Bacillota</taxon>
        <taxon>Clostridia</taxon>
        <taxon>Eubacteriales</taxon>
        <taxon>Butyricicoccaceae</taxon>
        <taxon>Agathobaculum</taxon>
    </lineage>
</organism>
<evidence type="ECO:0000259" key="1">
    <source>
        <dbReference type="PROSITE" id="PS50943"/>
    </source>
</evidence>
<keyword evidence="3" id="KW-1185">Reference proteome</keyword>
<protein>
    <submittedName>
        <fullName evidence="2">Helix-turn-helix transcriptional regulator</fullName>
    </submittedName>
</protein>
<evidence type="ECO:0000313" key="2">
    <source>
        <dbReference type="EMBL" id="MBC5726431.1"/>
    </source>
</evidence>
<dbReference type="EMBL" id="JACOPL010000015">
    <property type="protein sequence ID" value="MBC5726431.1"/>
    <property type="molecule type" value="Genomic_DNA"/>
</dbReference>
<sequence length="74" mass="8607">MKVSYAPLWKLLIDRKMSQADFRRAVQLSPNTLTKMKRDDEVSLSTLLRIATYFNCNIGDICDFVTERGLEHEL</sequence>
<dbReference type="Gene3D" id="1.10.260.40">
    <property type="entry name" value="lambda repressor-like DNA-binding domains"/>
    <property type="match status" value="1"/>
</dbReference>
<gene>
    <name evidence="2" type="ORF">H8S45_13300</name>
</gene>
<dbReference type="GO" id="GO:0003677">
    <property type="term" value="F:DNA binding"/>
    <property type="evidence" value="ECO:0007669"/>
    <property type="project" value="InterPro"/>
</dbReference>
<proteinExistence type="predicted"/>
<dbReference type="InterPro" id="IPR001387">
    <property type="entry name" value="Cro/C1-type_HTH"/>
</dbReference>
<name>A0A923LW20_9FIRM</name>
<dbReference type="RefSeq" id="WP_054327174.1">
    <property type="nucleotide sequence ID" value="NZ_JACOPL010000015.1"/>
</dbReference>
<feature type="domain" description="HTH cro/C1-type" evidence="1">
    <location>
        <begin position="8"/>
        <end position="61"/>
    </location>
</feature>
<dbReference type="AlphaFoldDB" id="A0A923LW20"/>